<dbReference type="AlphaFoldDB" id="A0A2M9QAD7"/>
<proteinExistence type="predicted"/>
<sequence>MHMKNHIILLLTLFLVVFISVAEAKNDEYEIVSKLSNEKITLHAKKMGSLYRDFKLDFKGESYFRPYWMNVTNPAYAPQIYYEDINKDGEKVLIIILTKGYGTGVLDEEVHVYRHTNGLIDVLVDNPIAIIYKSIKTSLTTNSAEIRLSDKVYKIDISPLEIQPANLFYDIAFGGSIHYEVQDNQLIVRVSGQISPASFIGEIVIVYEYRDKMYQAKSIEFEPYN</sequence>
<accession>A0A2M9QAD7</accession>
<organism evidence="1 2">
    <name type="scientific">Lysinibacillus xylanilyticus</name>
    <dbReference type="NCBI Taxonomy" id="582475"/>
    <lineage>
        <taxon>Bacteria</taxon>
        <taxon>Bacillati</taxon>
        <taxon>Bacillota</taxon>
        <taxon>Bacilli</taxon>
        <taxon>Bacillales</taxon>
        <taxon>Bacillaceae</taxon>
        <taxon>Lysinibacillus</taxon>
    </lineage>
</organism>
<comment type="caution">
    <text evidence="1">The sequence shown here is derived from an EMBL/GenBank/DDBJ whole genome shotgun (WGS) entry which is preliminary data.</text>
</comment>
<protein>
    <submittedName>
        <fullName evidence="1">Uncharacterized protein</fullName>
    </submittedName>
</protein>
<evidence type="ECO:0000313" key="1">
    <source>
        <dbReference type="EMBL" id="PJO45043.1"/>
    </source>
</evidence>
<gene>
    <name evidence="1" type="ORF">CWD94_03175</name>
</gene>
<dbReference type="EMBL" id="PHQY01000321">
    <property type="protein sequence ID" value="PJO45043.1"/>
    <property type="molecule type" value="Genomic_DNA"/>
</dbReference>
<reference evidence="1 2" key="1">
    <citation type="submission" date="2017-11" db="EMBL/GenBank/DDBJ databases">
        <title>Bacterial isolate from king chilli rhizosphere.</title>
        <authorList>
            <person name="Takhelmayum P."/>
            <person name="Sarangthem I."/>
        </authorList>
    </citation>
    <scope>NUCLEOTIDE SEQUENCE [LARGE SCALE GENOMIC DNA]</scope>
    <source>
        <strain evidence="2">t26</strain>
    </source>
</reference>
<name>A0A2M9QAD7_9BACI</name>
<dbReference type="Proteomes" id="UP000232101">
    <property type="component" value="Unassembled WGS sequence"/>
</dbReference>
<evidence type="ECO:0000313" key="2">
    <source>
        <dbReference type="Proteomes" id="UP000232101"/>
    </source>
</evidence>